<feature type="transmembrane region" description="Helical" evidence="2">
    <location>
        <begin position="125"/>
        <end position="145"/>
    </location>
</feature>
<protein>
    <submittedName>
        <fullName evidence="3">MFS transporter</fullName>
    </submittedName>
</protein>
<evidence type="ECO:0000313" key="4">
    <source>
        <dbReference type="Proteomes" id="UP000617628"/>
    </source>
</evidence>
<accession>A0A934S166</accession>
<dbReference type="RefSeq" id="WP_200355434.1">
    <property type="nucleotide sequence ID" value="NZ_JAENIL010000016.1"/>
</dbReference>
<comment type="caution">
    <text evidence="3">The sequence shown here is derived from an EMBL/GenBank/DDBJ whole genome shotgun (WGS) entry which is preliminary data.</text>
</comment>
<feature type="transmembrane region" description="Helical" evidence="2">
    <location>
        <begin position="271"/>
        <end position="295"/>
    </location>
</feature>
<feature type="transmembrane region" description="Helical" evidence="2">
    <location>
        <begin position="371"/>
        <end position="397"/>
    </location>
</feature>
<dbReference type="InterPro" id="IPR039672">
    <property type="entry name" value="MFS_2"/>
</dbReference>
<feature type="transmembrane region" description="Helical" evidence="2">
    <location>
        <begin position="229"/>
        <end position="251"/>
    </location>
</feature>
<keyword evidence="2" id="KW-0472">Membrane</keyword>
<feature type="transmembrane region" description="Helical" evidence="2">
    <location>
        <begin position="24"/>
        <end position="41"/>
    </location>
</feature>
<keyword evidence="4" id="KW-1185">Reference proteome</keyword>
<feature type="transmembrane region" description="Helical" evidence="2">
    <location>
        <begin position="332"/>
        <end position="359"/>
    </location>
</feature>
<dbReference type="GO" id="GO:0008643">
    <property type="term" value="P:carbohydrate transport"/>
    <property type="evidence" value="ECO:0007669"/>
    <property type="project" value="InterPro"/>
</dbReference>
<dbReference type="InterPro" id="IPR036259">
    <property type="entry name" value="MFS_trans_sf"/>
</dbReference>
<dbReference type="GO" id="GO:0015293">
    <property type="term" value="F:symporter activity"/>
    <property type="evidence" value="ECO:0007669"/>
    <property type="project" value="InterPro"/>
</dbReference>
<feature type="transmembrane region" description="Helical" evidence="2">
    <location>
        <begin position="185"/>
        <end position="208"/>
    </location>
</feature>
<dbReference type="NCBIfam" id="TIGR00792">
    <property type="entry name" value="gph"/>
    <property type="match status" value="1"/>
</dbReference>
<feature type="transmembrane region" description="Helical" evidence="2">
    <location>
        <begin position="87"/>
        <end position="105"/>
    </location>
</feature>
<feature type="transmembrane region" description="Helical" evidence="2">
    <location>
        <begin position="157"/>
        <end position="179"/>
    </location>
</feature>
<organism evidence="3 4">
    <name type="scientific">Pelagicoccus mobilis</name>
    <dbReference type="NCBI Taxonomy" id="415221"/>
    <lineage>
        <taxon>Bacteria</taxon>
        <taxon>Pseudomonadati</taxon>
        <taxon>Verrucomicrobiota</taxon>
        <taxon>Opitutia</taxon>
        <taxon>Puniceicoccales</taxon>
        <taxon>Pelagicoccaceae</taxon>
        <taxon>Pelagicoccus</taxon>
    </lineage>
</organism>
<dbReference type="SUPFAM" id="SSF103473">
    <property type="entry name" value="MFS general substrate transporter"/>
    <property type="match status" value="1"/>
</dbReference>
<sequence>MATSKSNTAPLSFVEKLGYGSGDMASNFYMTFFNIFLLYYYVDVWGISPAGAATMFLVTKVIDAVSDPAMGLIADRTNTRWGKYRPFLLWVALPYALLGYLLFLGPELSGAGKLVFAYVSYSLVMLAYTAINVPYSALLAVISPVSEERTKATQFRFVSAALGTLVVGACAKPLVAFLGGGDEVLGFRLTIILFAILSMALFFFTFAATRERISPRENKSSIKGDFAILKNNTSWIILALCSVISIVGFVARISSTAFYTKYNMGLVDEKVLWWMDGTSLIFSTGTVAQLFGALLTPYVLKLVDKKILMILVNTLFGVSVVLTYFVPVEQYALTLVVYTVGLFCFGLIITLLFVMYTDCSEYGEWISGRNIAALTVSASMFAIKFGSAVGSAIPGYILDIAGFVKGQEQTPGALQGISFMWSIVPSVFFFAAAGLMIFYKLDSKTMEKIEKEMLDRRGETL</sequence>
<dbReference type="GO" id="GO:0006814">
    <property type="term" value="P:sodium ion transport"/>
    <property type="evidence" value="ECO:0007669"/>
    <property type="project" value="InterPro"/>
</dbReference>
<feature type="transmembrane region" description="Helical" evidence="2">
    <location>
        <begin position="417"/>
        <end position="439"/>
    </location>
</feature>
<keyword evidence="2" id="KW-1133">Transmembrane helix</keyword>
<evidence type="ECO:0000256" key="1">
    <source>
        <dbReference type="ARBA" id="ARBA00009617"/>
    </source>
</evidence>
<evidence type="ECO:0000313" key="3">
    <source>
        <dbReference type="EMBL" id="MBK1877218.1"/>
    </source>
</evidence>
<reference evidence="3" key="1">
    <citation type="submission" date="2021-01" db="EMBL/GenBank/DDBJ databases">
        <title>Modified the classification status of verrucomicrobia.</title>
        <authorList>
            <person name="Feng X."/>
        </authorList>
    </citation>
    <scope>NUCLEOTIDE SEQUENCE</scope>
    <source>
        <strain evidence="3">KCTC 13126</strain>
    </source>
</reference>
<dbReference type="PANTHER" id="PTHR11328:SF24">
    <property type="entry name" value="MAJOR FACILITATOR SUPERFAMILY (MFS) PROFILE DOMAIN-CONTAINING PROTEIN"/>
    <property type="match status" value="1"/>
</dbReference>
<dbReference type="CDD" id="cd17332">
    <property type="entry name" value="MFS_MelB_like"/>
    <property type="match status" value="1"/>
</dbReference>
<dbReference type="PANTHER" id="PTHR11328">
    <property type="entry name" value="MAJOR FACILITATOR SUPERFAMILY DOMAIN-CONTAINING PROTEIN"/>
    <property type="match status" value="1"/>
</dbReference>
<dbReference type="AlphaFoldDB" id="A0A934S166"/>
<keyword evidence="2" id="KW-0812">Transmembrane</keyword>
<dbReference type="Pfam" id="PF13347">
    <property type="entry name" value="MFS_2"/>
    <property type="match status" value="1"/>
</dbReference>
<name>A0A934S166_9BACT</name>
<proteinExistence type="inferred from homology"/>
<feature type="transmembrane region" description="Helical" evidence="2">
    <location>
        <begin position="307"/>
        <end position="326"/>
    </location>
</feature>
<gene>
    <name evidence="3" type="ORF">JIN87_10080</name>
</gene>
<evidence type="ECO:0000256" key="2">
    <source>
        <dbReference type="SAM" id="Phobius"/>
    </source>
</evidence>
<comment type="similarity">
    <text evidence="1">Belongs to the sodium:galactoside symporter (TC 2.A.2) family.</text>
</comment>
<dbReference type="InterPro" id="IPR001927">
    <property type="entry name" value="Na/Gal_symport"/>
</dbReference>
<dbReference type="Proteomes" id="UP000617628">
    <property type="component" value="Unassembled WGS sequence"/>
</dbReference>
<dbReference type="GO" id="GO:0005886">
    <property type="term" value="C:plasma membrane"/>
    <property type="evidence" value="ECO:0007669"/>
    <property type="project" value="TreeGrafter"/>
</dbReference>
<dbReference type="Gene3D" id="1.20.1250.20">
    <property type="entry name" value="MFS general substrate transporter like domains"/>
    <property type="match status" value="2"/>
</dbReference>
<dbReference type="EMBL" id="JAENIL010000016">
    <property type="protein sequence ID" value="MBK1877218.1"/>
    <property type="molecule type" value="Genomic_DNA"/>
</dbReference>